<keyword evidence="2" id="KW-1185">Reference proteome</keyword>
<comment type="caution">
    <text evidence="1">The sequence shown here is derived from an EMBL/GenBank/DDBJ whole genome shotgun (WGS) entry which is preliminary data.</text>
</comment>
<dbReference type="PROSITE" id="PS51257">
    <property type="entry name" value="PROKAR_LIPOPROTEIN"/>
    <property type="match status" value="1"/>
</dbReference>
<proteinExistence type="predicted"/>
<evidence type="ECO:0000313" key="2">
    <source>
        <dbReference type="Proteomes" id="UP000324222"/>
    </source>
</evidence>
<gene>
    <name evidence="1" type="ORF">E2C01_075738</name>
</gene>
<reference evidence="1 2" key="1">
    <citation type="submission" date="2019-05" db="EMBL/GenBank/DDBJ databases">
        <title>Another draft genome of Portunus trituberculatus and its Hox gene families provides insights of decapod evolution.</title>
        <authorList>
            <person name="Jeong J.-H."/>
            <person name="Song I."/>
            <person name="Kim S."/>
            <person name="Choi T."/>
            <person name="Kim D."/>
            <person name="Ryu S."/>
            <person name="Kim W."/>
        </authorList>
    </citation>
    <scope>NUCLEOTIDE SEQUENCE [LARGE SCALE GENOMIC DNA]</scope>
    <source>
        <tissue evidence="1">Muscle</tissue>
    </source>
</reference>
<evidence type="ECO:0000313" key="1">
    <source>
        <dbReference type="EMBL" id="MPC81137.1"/>
    </source>
</evidence>
<name>A0A5B7IHV4_PORTR</name>
<dbReference type="EMBL" id="VSRR010056040">
    <property type="protein sequence ID" value="MPC81137.1"/>
    <property type="molecule type" value="Genomic_DNA"/>
</dbReference>
<dbReference type="Proteomes" id="UP000324222">
    <property type="component" value="Unassembled WGS sequence"/>
</dbReference>
<sequence>MEPQPHKHTPGYFNSVEQFTLPTCHLLLSCYSLRATHAPGDALRSVRTSVPRRVADNIPLSVCLLSAGRRLTPRHHNSHK</sequence>
<accession>A0A5B7IHV4</accession>
<protein>
    <submittedName>
        <fullName evidence="1">Uncharacterized protein</fullName>
    </submittedName>
</protein>
<organism evidence="1 2">
    <name type="scientific">Portunus trituberculatus</name>
    <name type="common">Swimming crab</name>
    <name type="synonym">Neptunus trituberculatus</name>
    <dbReference type="NCBI Taxonomy" id="210409"/>
    <lineage>
        <taxon>Eukaryota</taxon>
        <taxon>Metazoa</taxon>
        <taxon>Ecdysozoa</taxon>
        <taxon>Arthropoda</taxon>
        <taxon>Crustacea</taxon>
        <taxon>Multicrustacea</taxon>
        <taxon>Malacostraca</taxon>
        <taxon>Eumalacostraca</taxon>
        <taxon>Eucarida</taxon>
        <taxon>Decapoda</taxon>
        <taxon>Pleocyemata</taxon>
        <taxon>Brachyura</taxon>
        <taxon>Eubrachyura</taxon>
        <taxon>Portunoidea</taxon>
        <taxon>Portunidae</taxon>
        <taxon>Portuninae</taxon>
        <taxon>Portunus</taxon>
    </lineage>
</organism>
<dbReference type="AlphaFoldDB" id="A0A5B7IHV4"/>